<proteinExistence type="predicted"/>
<dbReference type="CDD" id="cd13671">
    <property type="entry name" value="PBP2_TRAP_SBP_like_3"/>
    <property type="match status" value="1"/>
</dbReference>
<dbReference type="Gene3D" id="3.40.190.170">
    <property type="entry name" value="Bacterial extracellular solute-binding protein, family 7"/>
    <property type="match status" value="1"/>
</dbReference>
<name>A0A918KFQ0_9PROT</name>
<dbReference type="InterPro" id="IPR004682">
    <property type="entry name" value="TRAP_DctP"/>
</dbReference>
<dbReference type="PANTHER" id="PTHR33376:SF2">
    <property type="entry name" value="DICARBOXYLATE-BINDING PERIPLASMIC PROTEIN"/>
    <property type="match status" value="1"/>
</dbReference>
<dbReference type="Pfam" id="PF03480">
    <property type="entry name" value="DctP"/>
    <property type="match status" value="1"/>
</dbReference>
<evidence type="ECO:0000256" key="1">
    <source>
        <dbReference type="ARBA" id="ARBA00022729"/>
    </source>
</evidence>
<comment type="caution">
    <text evidence="2">The sequence shown here is derived from an EMBL/GenBank/DDBJ whole genome shotgun (WGS) entry which is preliminary data.</text>
</comment>
<reference evidence="2 3" key="1">
    <citation type="journal article" date="2014" name="Int. J. Syst. Evol. Microbiol.">
        <title>Complete genome sequence of Corynebacterium casei LMG S-19264T (=DSM 44701T), isolated from a smear-ripened cheese.</title>
        <authorList>
            <consortium name="US DOE Joint Genome Institute (JGI-PGF)"/>
            <person name="Walter F."/>
            <person name="Albersmeier A."/>
            <person name="Kalinowski J."/>
            <person name="Ruckert C."/>
        </authorList>
    </citation>
    <scope>NUCLEOTIDE SEQUENCE [LARGE SCALE GENOMIC DNA]</scope>
    <source>
        <strain evidence="2 3">KCTC 23968</strain>
    </source>
</reference>
<dbReference type="AlphaFoldDB" id="A0A918KFQ0"/>
<dbReference type="NCBIfam" id="NF037995">
    <property type="entry name" value="TRAP_S1"/>
    <property type="match status" value="1"/>
</dbReference>
<dbReference type="PROSITE" id="PS51318">
    <property type="entry name" value="TAT"/>
    <property type="match status" value="1"/>
</dbReference>
<evidence type="ECO:0000313" key="2">
    <source>
        <dbReference type="EMBL" id="GGX61903.1"/>
    </source>
</evidence>
<keyword evidence="1" id="KW-0732">Signal</keyword>
<dbReference type="PANTHER" id="PTHR33376">
    <property type="match status" value="1"/>
</dbReference>
<organism evidence="2 3">
    <name type="scientific">Litorimonas cladophorae</name>
    <dbReference type="NCBI Taxonomy" id="1220491"/>
    <lineage>
        <taxon>Bacteria</taxon>
        <taxon>Pseudomonadati</taxon>
        <taxon>Pseudomonadota</taxon>
        <taxon>Alphaproteobacteria</taxon>
        <taxon>Maricaulales</taxon>
        <taxon>Robiginitomaculaceae</taxon>
    </lineage>
</organism>
<dbReference type="GO" id="GO:0055085">
    <property type="term" value="P:transmembrane transport"/>
    <property type="evidence" value="ECO:0007669"/>
    <property type="project" value="InterPro"/>
</dbReference>
<accession>A0A918KFQ0</accession>
<sequence>MTTTPSKLNPKFKLPMANRRQVLAAGGAAALLTGCGAADVNRPLLAADILPDGFPTVEAVKYMGKLMSERTDGRLSIKMFAGGQLGSERDTLEITTFGGLDIDRIAIAPLNTFEPLTIIPALPFLFRSTAHMRGAMDGAPGQMILDALQPHGLVGLCFYDSGERSFYNTKRPILKPSDMKGMKIRVQNSDLYVSMIKALDADPTPMSLGEVYQSLVQGVIDGAENNWPSYQTGRHFEAAPYYSLTRHVMAPEILVMSLSRWNKLSKADQEIVKQSARDSVPMMRDLWDARVNSARTELLAAGVEANEVEDQSAFSDLMKPVWERYIVSDKQKALVKSIQSMEL</sequence>
<dbReference type="InterPro" id="IPR038404">
    <property type="entry name" value="TRAP_DctP_sf"/>
</dbReference>
<dbReference type="GO" id="GO:0030288">
    <property type="term" value="C:outer membrane-bounded periplasmic space"/>
    <property type="evidence" value="ECO:0007669"/>
    <property type="project" value="InterPro"/>
</dbReference>
<dbReference type="NCBIfam" id="TIGR00787">
    <property type="entry name" value="dctP"/>
    <property type="match status" value="1"/>
</dbReference>
<evidence type="ECO:0000313" key="3">
    <source>
        <dbReference type="Proteomes" id="UP000600865"/>
    </source>
</evidence>
<dbReference type="InterPro" id="IPR018389">
    <property type="entry name" value="DctP_fam"/>
</dbReference>
<dbReference type="GO" id="GO:0030246">
    <property type="term" value="F:carbohydrate binding"/>
    <property type="evidence" value="ECO:0007669"/>
    <property type="project" value="TreeGrafter"/>
</dbReference>
<dbReference type="Proteomes" id="UP000600865">
    <property type="component" value="Unassembled WGS sequence"/>
</dbReference>
<gene>
    <name evidence="2" type="ORF">GCM10011309_09810</name>
</gene>
<protein>
    <submittedName>
        <fullName evidence="2">C4-dicarboxylate ABC transporter</fullName>
    </submittedName>
</protein>
<keyword evidence="3" id="KW-1185">Reference proteome</keyword>
<dbReference type="InterPro" id="IPR006311">
    <property type="entry name" value="TAT_signal"/>
</dbReference>
<dbReference type="EMBL" id="BMYV01000001">
    <property type="protein sequence ID" value="GGX61903.1"/>
    <property type="molecule type" value="Genomic_DNA"/>
</dbReference>
<dbReference type="PROSITE" id="PS51257">
    <property type="entry name" value="PROKAR_LIPOPROTEIN"/>
    <property type="match status" value="1"/>
</dbReference>
<dbReference type="PIRSF" id="PIRSF006470">
    <property type="entry name" value="DctB"/>
    <property type="match status" value="1"/>
</dbReference>